<reference evidence="1" key="2">
    <citation type="submission" date="2020-11" db="EMBL/GenBank/DDBJ databases">
        <authorList>
            <person name="McCartney M.A."/>
            <person name="Auch B."/>
            <person name="Kono T."/>
            <person name="Mallez S."/>
            <person name="Becker A."/>
            <person name="Gohl D.M."/>
            <person name="Silverstein K.A.T."/>
            <person name="Koren S."/>
            <person name="Bechman K.B."/>
            <person name="Herman A."/>
            <person name="Abrahante J.E."/>
            <person name="Garbe J."/>
        </authorList>
    </citation>
    <scope>NUCLEOTIDE SEQUENCE</scope>
    <source>
        <strain evidence="1">Duluth1</strain>
        <tissue evidence="1">Whole animal</tissue>
    </source>
</reference>
<evidence type="ECO:0000313" key="2">
    <source>
        <dbReference type="Proteomes" id="UP000828390"/>
    </source>
</evidence>
<dbReference type="EMBL" id="JAIWYP010000008">
    <property type="protein sequence ID" value="KAH3785951.1"/>
    <property type="molecule type" value="Genomic_DNA"/>
</dbReference>
<comment type="caution">
    <text evidence="1">The sequence shown here is derived from an EMBL/GenBank/DDBJ whole genome shotgun (WGS) entry which is preliminary data.</text>
</comment>
<dbReference type="AlphaFoldDB" id="A0A9D4EX01"/>
<organism evidence="1 2">
    <name type="scientific">Dreissena polymorpha</name>
    <name type="common">Zebra mussel</name>
    <name type="synonym">Mytilus polymorpha</name>
    <dbReference type="NCBI Taxonomy" id="45954"/>
    <lineage>
        <taxon>Eukaryota</taxon>
        <taxon>Metazoa</taxon>
        <taxon>Spiralia</taxon>
        <taxon>Lophotrochozoa</taxon>
        <taxon>Mollusca</taxon>
        <taxon>Bivalvia</taxon>
        <taxon>Autobranchia</taxon>
        <taxon>Heteroconchia</taxon>
        <taxon>Euheterodonta</taxon>
        <taxon>Imparidentia</taxon>
        <taxon>Neoheterodontei</taxon>
        <taxon>Myida</taxon>
        <taxon>Dreissenoidea</taxon>
        <taxon>Dreissenidae</taxon>
        <taxon>Dreissena</taxon>
    </lineage>
</organism>
<accession>A0A9D4EX01</accession>
<dbReference type="Proteomes" id="UP000828390">
    <property type="component" value="Unassembled WGS sequence"/>
</dbReference>
<sequence length="86" mass="10015">MFVAIVTEAEVEEGLLKAEDSIARQAIWLRRNIEDIDRQESSYALSRYTGERMRTNMYYKVYEPRNQCMRVKGCPRLGFAFSTGVV</sequence>
<gene>
    <name evidence="1" type="ORF">DPMN_164047</name>
</gene>
<reference evidence="1" key="1">
    <citation type="journal article" date="2019" name="bioRxiv">
        <title>The Genome of the Zebra Mussel, Dreissena polymorpha: A Resource for Invasive Species Research.</title>
        <authorList>
            <person name="McCartney M.A."/>
            <person name="Auch B."/>
            <person name="Kono T."/>
            <person name="Mallez S."/>
            <person name="Zhang Y."/>
            <person name="Obille A."/>
            <person name="Becker A."/>
            <person name="Abrahante J.E."/>
            <person name="Garbe J."/>
            <person name="Badalamenti J.P."/>
            <person name="Herman A."/>
            <person name="Mangelson H."/>
            <person name="Liachko I."/>
            <person name="Sullivan S."/>
            <person name="Sone E.D."/>
            <person name="Koren S."/>
            <person name="Silverstein K.A.T."/>
            <person name="Beckman K.B."/>
            <person name="Gohl D.M."/>
        </authorList>
    </citation>
    <scope>NUCLEOTIDE SEQUENCE</scope>
    <source>
        <strain evidence="1">Duluth1</strain>
        <tissue evidence="1">Whole animal</tissue>
    </source>
</reference>
<keyword evidence="2" id="KW-1185">Reference proteome</keyword>
<name>A0A9D4EX01_DREPO</name>
<proteinExistence type="predicted"/>
<evidence type="ECO:0000313" key="1">
    <source>
        <dbReference type="EMBL" id="KAH3785951.1"/>
    </source>
</evidence>
<protein>
    <submittedName>
        <fullName evidence="1">Uncharacterized protein</fullName>
    </submittedName>
</protein>